<proteinExistence type="predicted"/>
<accession>A0A0F9SM29</accession>
<protein>
    <submittedName>
        <fullName evidence="1">Uncharacterized protein</fullName>
    </submittedName>
</protein>
<name>A0A0F9SM29_9ZZZZ</name>
<dbReference type="AlphaFoldDB" id="A0A0F9SM29"/>
<gene>
    <name evidence="1" type="ORF">LCGC14_0758280</name>
</gene>
<evidence type="ECO:0000313" key="1">
    <source>
        <dbReference type="EMBL" id="KKN37941.1"/>
    </source>
</evidence>
<comment type="caution">
    <text evidence="1">The sequence shown here is derived from an EMBL/GenBank/DDBJ whole genome shotgun (WGS) entry which is preliminary data.</text>
</comment>
<dbReference type="EMBL" id="LAZR01001860">
    <property type="protein sequence ID" value="KKN37941.1"/>
    <property type="molecule type" value="Genomic_DNA"/>
</dbReference>
<reference evidence="1" key="1">
    <citation type="journal article" date="2015" name="Nature">
        <title>Complex archaea that bridge the gap between prokaryotes and eukaryotes.</title>
        <authorList>
            <person name="Spang A."/>
            <person name="Saw J.H."/>
            <person name="Jorgensen S.L."/>
            <person name="Zaremba-Niedzwiedzka K."/>
            <person name="Martijn J."/>
            <person name="Lind A.E."/>
            <person name="van Eijk R."/>
            <person name="Schleper C."/>
            <person name="Guy L."/>
            <person name="Ettema T.J."/>
        </authorList>
    </citation>
    <scope>NUCLEOTIDE SEQUENCE</scope>
</reference>
<organism evidence="1">
    <name type="scientific">marine sediment metagenome</name>
    <dbReference type="NCBI Taxonomy" id="412755"/>
    <lineage>
        <taxon>unclassified sequences</taxon>
        <taxon>metagenomes</taxon>
        <taxon>ecological metagenomes</taxon>
    </lineage>
</organism>
<sequence>MIDHNPKGHKYFKKCWSCGSEALENKGTYVQCVVCDATWNPVPQPGQPIIETDPSRTTDADAYRNAKAYRPTKSLTNLVVAARAKREGRSHG</sequence>